<dbReference type="PANTHER" id="PTHR31672:SF13">
    <property type="entry name" value="F-BOX PROTEIN CPR30-LIKE"/>
    <property type="match status" value="1"/>
</dbReference>
<dbReference type="AlphaFoldDB" id="A0A0R0F465"/>
<dbReference type="Pfam" id="PF07734">
    <property type="entry name" value="FBA_1"/>
    <property type="match status" value="1"/>
</dbReference>
<proteinExistence type="predicted"/>
<accession>A0A0R0F465</accession>
<dbReference type="Proteomes" id="UP000008827">
    <property type="component" value="Chromosome 18"/>
</dbReference>
<sequence length="205" mass="24200">MTMKNLFLPIELIELILLRLSVRHVIRFKRVYHWVLGSCRGLVLLDYQEKSDELILWNPSTGVYKRYPSPIATDDYLLVLIYLAADAQFFSFKTNSWHTLDDVDVEYVDHESELQTGTLFNGALHWLVFRDIYQEDDDFEEFVSVIIAFDLTRRTLSEIPLLDFFPEEKYEIYSLRECGGYLCLCCSVKGSEMTEIWLMTENMEF</sequence>
<evidence type="ECO:0000313" key="3">
    <source>
        <dbReference type="EnsemblPlants" id="KRH01132"/>
    </source>
</evidence>
<dbReference type="InterPro" id="IPR050796">
    <property type="entry name" value="SCF_F-box_component"/>
</dbReference>
<reference evidence="2 3" key="1">
    <citation type="journal article" date="2010" name="Nature">
        <title>Genome sequence of the palaeopolyploid soybean.</title>
        <authorList>
            <person name="Schmutz J."/>
            <person name="Cannon S.B."/>
            <person name="Schlueter J."/>
            <person name="Ma J."/>
            <person name="Mitros T."/>
            <person name="Nelson W."/>
            <person name="Hyten D.L."/>
            <person name="Song Q."/>
            <person name="Thelen J.J."/>
            <person name="Cheng J."/>
            <person name="Xu D."/>
            <person name="Hellsten U."/>
            <person name="May G.D."/>
            <person name="Yu Y."/>
            <person name="Sakurai T."/>
            <person name="Umezawa T."/>
            <person name="Bhattacharyya M.K."/>
            <person name="Sandhu D."/>
            <person name="Valliyodan B."/>
            <person name="Lindquist E."/>
            <person name="Peto M."/>
            <person name="Grant D."/>
            <person name="Shu S."/>
            <person name="Goodstein D."/>
            <person name="Barry K."/>
            <person name="Futrell-Griggs M."/>
            <person name="Abernathy B."/>
            <person name="Du J."/>
            <person name="Tian Z."/>
            <person name="Zhu L."/>
            <person name="Gill N."/>
            <person name="Joshi T."/>
            <person name="Libault M."/>
            <person name="Sethuraman A."/>
            <person name="Zhang X.-C."/>
            <person name="Shinozaki K."/>
            <person name="Nguyen H.T."/>
            <person name="Wing R.A."/>
            <person name="Cregan P."/>
            <person name="Specht J."/>
            <person name="Grimwood J."/>
            <person name="Rokhsar D."/>
            <person name="Stacey G."/>
            <person name="Shoemaker R.C."/>
            <person name="Jackson S.A."/>
        </authorList>
    </citation>
    <scope>NUCLEOTIDE SEQUENCE [LARGE SCALE GENOMIC DNA]</scope>
    <source>
        <strain evidence="3">cv. Williams 82</strain>
        <tissue evidence="2">Callus</tissue>
    </source>
</reference>
<dbReference type="Gramene" id="KRH01132">
    <property type="protein sequence ID" value="KRH01132"/>
    <property type="gene ID" value="GLYMA_18G256100"/>
</dbReference>
<evidence type="ECO:0000313" key="2">
    <source>
        <dbReference type="EMBL" id="KRH01132.1"/>
    </source>
</evidence>
<evidence type="ECO:0000259" key="1">
    <source>
        <dbReference type="Pfam" id="PF07734"/>
    </source>
</evidence>
<feature type="domain" description="F-box associated beta-propeller type 1" evidence="1">
    <location>
        <begin position="88"/>
        <end position="201"/>
    </location>
</feature>
<dbReference type="InParanoid" id="A0A0R0F465"/>
<gene>
    <name evidence="2" type="ORF">GLYMA_18G256100</name>
</gene>
<protein>
    <recommendedName>
        <fullName evidence="1">F-box associated beta-propeller type 1 domain-containing protein</fullName>
    </recommendedName>
</protein>
<name>A0A0R0F465_SOYBN</name>
<organism evidence="2">
    <name type="scientific">Glycine max</name>
    <name type="common">Soybean</name>
    <name type="synonym">Glycine hispida</name>
    <dbReference type="NCBI Taxonomy" id="3847"/>
    <lineage>
        <taxon>Eukaryota</taxon>
        <taxon>Viridiplantae</taxon>
        <taxon>Streptophyta</taxon>
        <taxon>Embryophyta</taxon>
        <taxon>Tracheophyta</taxon>
        <taxon>Spermatophyta</taxon>
        <taxon>Magnoliopsida</taxon>
        <taxon>eudicotyledons</taxon>
        <taxon>Gunneridae</taxon>
        <taxon>Pentapetalae</taxon>
        <taxon>rosids</taxon>
        <taxon>fabids</taxon>
        <taxon>Fabales</taxon>
        <taxon>Fabaceae</taxon>
        <taxon>Papilionoideae</taxon>
        <taxon>50 kb inversion clade</taxon>
        <taxon>NPAAA clade</taxon>
        <taxon>indigoferoid/millettioid clade</taxon>
        <taxon>Phaseoleae</taxon>
        <taxon>Glycine</taxon>
        <taxon>Glycine subgen. Soja</taxon>
    </lineage>
</organism>
<dbReference type="EMBL" id="CM000851">
    <property type="protein sequence ID" value="KRH01132.1"/>
    <property type="molecule type" value="Genomic_DNA"/>
</dbReference>
<evidence type="ECO:0000313" key="4">
    <source>
        <dbReference type="Proteomes" id="UP000008827"/>
    </source>
</evidence>
<reference evidence="2" key="3">
    <citation type="submission" date="2018-07" db="EMBL/GenBank/DDBJ databases">
        <title>WGS assembly of Glycine max.</title>
        <authorList>
            <person name="Schmutz J."/>
            <person name="Cannon S."/>
            <person name="Schlueter J."/>
            <person name="Ma J."/>
            <person name="Mitros T."/>
            <person name="Nelson W."/>
            <person name="Hyten D."/>
            <person name="Song Q."/>
            <person name="Thelen J."/>
            <person name="Cheng J."/>
            <person name="Xu D."/>
            <person name="Hellsten U."/>
            <person name="May G."/>
            <person name="Yu Y."/>
            <person name="Sakurai T."/>
            <person name="Umezawa T."/>
            <person name="Bhattacharyya M."/>
            <person name="Sandhu D."/>
            <person name="Valliyodan B."/>
            <person name="Lindquist E."/>
            <person name="Peto M."/>
            <person name="Grant D."/>
            <person name="Shu S."/>
            <person name="Goodstein D."/>
            <person name="Barry K."/>
            <person name="Futrell-Griggs M."/>
            <person name="Abernathy B."/>
            <person name="Du J."/>
            <person name="Tian Z."/>
            <person name="Zhu L."/>
            <person name="Gill N."/>
            <person name="Joshi T."/>
            <person name="Libault M."/>
            <person name="Sethuraman A."/>
            <person name="Zhang X."/>
            <person name="Shinozaki K."/>
            <person name="Nguyen H."/>
            <person name="Wing R."/>
            <person name="Cregan P."/>
            <person name="Specht J."/>
            <person name="Grimwood J."/>
            <person name="Rokhsar D."/>
            <person name="Stacey G."/>
            <person name="Shoemaker R."/>
            <person name="Jackson S."/>
        </authorList>
    </citation>
    <scope>NUCLEOTIDE SEQUENCE</scope>
    <source>
        <tissue evidence="2">Callus</tissue>
    </source>
</reference>
<dbReference type="InterPro" id="IPR006527">
    <property type="entry name" value="F-box-assoc_dom_typ1"/>
</dbReference>
<keyword evidence="4" id="KW-1185">Reference proteome</keyword>
<reference evidence="3" key="2">
    <citation type="submission" date="2018-02" db="UniProtKB">
        <authorList>
            <consortium name="EnsemblPlants"/>
        </authorList>
    </citation>
    <scope>IDENTIFICATION</scope>
    <source>
        <strain evidence="3">Williams 82</strain>
    </source>
</reference>
<dbReference type="PANTHER" id="PTHR31672">
    <property type="entry name" value="BNACNNG10540D PROTEIN"/>
    <property type="match status" value="1"/>
</dbReference>
<dbReference type="EnsemblPlants" id="KRH01132">
    <property type="protein sequence ID" value="KRH01132"/>
    <property type="gene ID" value="GLYMA_18G256100"/>
</dbReference>